<sequence length="150" mass="17264">MQLCSIYIFLHYICNKVAFMNFNKAGYQSWYDYLGFSASFLCAVHCAVVPLLLAFSTLGALAFLAHPLIEWSFIGIGLVLALLSLWPSYTKHHHRKRPLQLAVSGFLLIVLSRFEVHFLWEAILTPIGALCIAIAHFYNWKYLRHVKHKH</sequence>
<evidence type="ECO:0000313" key="2">
    <source>
        <dbReference type="EMBL" id="SFW75642.1"/>
    </source>
</evidence>
<dbReference type="InterPro" id="IPR004891">
    <property type="entry name" value="Mercury-R_MerC"/>
</dbReference>
<reference evidence="2 3" key="1">
    <citation type="submission" date="2016-11" db="EMBL/GenBank/DDBJ databases">
        <authorList>
            <person name="Jaros S."/>
            <person name="Januszkiewicz K."/>
            <person name="Wedrychowicz H."/>
        </authorList>
    </citation>
    <scope>NUCLEOTIDE SEQUENCE [LARGE SCALE GENOMIC DNA]</scope>
    <source>
        <strain evidence="2 3">CGMCC 1.12145</strain>
    </source>
</reference>
<dbReference type="GO" id="GO:0015097">
    <property type="term" value="F:mercury ion transmembrane transporter activity"/>
    <property type="evidence" value="ECO:0007669"/>
    <property type="project" value="InterPro"/>
</dbReference>
<gene>
    <name evidence="2" type="ORF">SAMN02927921_04013</name>
</gene>
<accession>A0A1K1RUL5</accession>
<keyword evidence="1" id="KW-1133">Transmembrane helix</keyword>
<evidence type="ECO:0000256" key="1">
    <source>
        <dbReference type="SAM" id="Phobius"/>
    </source>
</evidence>
<protein>
    <submittedName>
        <fullName evidence="2">MerC mercury resistance protein</fullName>
    </submittedName>
</protein>
<feature type="transmembrane region" description="Helical" evidence="1">
    <location>
        <begin position="68"/>
        <end position="86"/>
    </location>
</feature>
<dbReference type="AlphaFoldDB" id="A0A1K1RUL5"/>
<keyword evidence="1" id="KW-0812">Transmembrane</keyword>
<keyword evidence="1" id="KW-0472">Membrane</keyword>
<dbReference type="STRING" id="1150368.SAMN02927921_04013"/>
<dbReference type="OrthoDB" id="5966279at2"/>
<keyword evidence="3" id="KW-1185">Reference proteome</keyword>
<feature type="transmembrane region" description="Helical" evidence="1">
    <location>
        <begin position="122"/>
        <end position="140"/>
    </location>
</feature>
<proteinExistence type="predicted"/>
<dbReference type="Pfam" id="PF03203">
    <property type="entry name" value="MerC"/>
    <property type="match status" value="1"/>
</dbReference>
<dbReference type="Proteomes" id="UP000182248">
    <property type="component" value="Unassembled WGS sequence"/>
</dbReference>
<dbReference type="EMBL" id="FPJE01000035">
    <property type="protein sequence ID" value="SFW75642.1"/>
    <property type="molecule type" value="Genomic_DNA"/>
</dbReference>
<evidence type="ECO:0000313" key="3">
    <source>
        <dbReference type="Proteomes" id="UP000182248"/>
    </source>
</evidence>
<organism evidence="2 3">
    <name type="scientific">Sinomicrobium oceani</name>
    <dbReference type="NCBI Taxonomy" id="1150368"/>
    <lineage>
        <taxon>Bacteria</taxon>
        <taxon>Pseudomonadati</taxon>
        <taxon>Bacteroidota</taxon>
        <taxon>Flavobacteriia</taxon>
        <taxon>Flavobacteriales</taxon>
        <taxon>Flavobacteriaceae</taxon>
        <taxon>Sinomicrobium</taxon>
    </lineage>
</organism>
<dbReference type="GO" id="GO:0016020">
    <property type="term" value="C:membrane"/>
    <property type="evidence" value="ECO:0007669"/>
    <property type="project" value="InterPro"/>
</dbReference>
<feature type="transmembrane region" description="Helical" evidence="1">
    <location>
        <begin position="34"/>
        <end position="62"/>
    </location>
</feature>
<name>A0A1K1RUL5_9FLAO</name>